<evidence type="ECO:0000256" key="3">
    <source>
        <dbReference type="ARBA" id="ARBA00022605"/>
    </source>
</evidence>
<dbReference type="Gene3D" id="3.40.50.880">
    <property type="match status" value="1"/>
</dbReference>
<evidence type="ECO:0000256" key="1">
    <source>
        <dbReference type="ARBA" id="ARBA00005091"/>
    </source>
</evidence>
<dbReference type="EMBL" id="AP025591">
    <property type="protein sequence ID" value="BDG04374.1"/>
    <property type="molecule type" value="Genomic_DNA"/>
</dbReference>
<reference evidence="13" key="1">
    <citation type="journal article" date="2022" name="Int. J. Syst. Evol. Microbiol.">
        <title>Anaeromyxobacter oryzae sp. nov., Anaeromyxobacter diazotrophicus sp. nov. and Anaeromyxobacter paludicola sp. nov., isolated from paddy soils.</title>
        <authorList>
            <person name="Itoh H."/>
            <person name="Xu Z."/>
            <person name="Mise K."/>
            <person name="Masuda Y."/>
            <person name="Ushijima N."/>
            <person name="Hayakawa C."/>
            <person name="Shiratori Y."/>
            <person name="Senoo K."/>
        </authorList>
    </citation>
    <scope>NUCLEOTIDE SEQUENCE [LARGE SCALE GENOMIC DNA]</scope>
    <source>
        <strain evidence="13">Red232</strain>
    </source>
</reference>
<comment type="catalytic activity">
    <reaction evidence="9 10">
        <text>L-glutamine + H2O = L-glutamate + NH4(+)</text>
        <dbReference type="Rhea" id="RHEA:15889"/>
        <dbReference type="ChEBI" id="CHEBI:15377"/>
        <dbReference type="ChEBI" id="CHEBI:28938"/>
        <dbReference type="ChEBI" id="CHEBI:29985"/>
        <dbReference type="ChEBI" id="CHEBI:58359"/>
        <dbReference type="EC" id="3.5.1.2"/>
    </reaction>
</comment>
<feature type="domain" description="Glutamine amidotransferase" evidence="11">
    <location>
        <begin position="11"/>
        <end position="202"/>
    </location>
</feature>
<keyword evidence="13" id="KW-1185">Reference proteome</keyword>
<dbReference type="RefSeq" id="WP_248352733.1">
    <property type="nucleotide sequence ID" value="NZ_AP025591.1"/>
</dbReference>
<name>A0ABN6MTR9_9BACT</name>
<organism evidence="12 13">
    <name type="scientific">Anaeromyxobacter oryzae</name>
    <dbReference type="NCBI Taxonomy" id="2918170"/>
    <lineage>
        <taxon>Bacteria</taxon>
        <taxon>Pseudomonadati</taxon>
        <taxon>Myxococcota</taxon>
        <taxon>Myxococcia</taxon>
        <taxon>Myxococcales</taxon>
        <taxon>Cystobacterineae</taxon>
        <taxon>Anaeromyxobacteraceae</taxon>
        <taxon>Anaeromyxobacter</taxon>
    </lineage>
</organism>
<evidence type="ECO:0000259" key="11">
    <source>
        <dbReference type="Pfam" id="PF00117"/>
    </source>
</evidence>
<dbReference type="PANTHER" id="PTHR42701:SF1">
    <property type="entry name" value="IMIDAZOLE GLYCEROL PHOSPHATE SYNTHASE SUBUNIT HISH"/>
    <property type="match status" value="1"/>
</dbReference>
<dbReference type="EC" id="3.5.1.2" evidence="10"/>
<gene>
    <name evidence="10 12" type="primary">hisH</name>
    <name evidence="12" type="ORF">AMOR_33700</name>
</gene>
<dbReference type="PIRSF" id="PIRSF000495">
    <property type="entry name" value="Amidotransf_hisH"/>
    <property type="match status" value="1"/>
</dbReference>
<evidence type="ECO:0000256" key="2">
    <source>
        <dbReference type="ARBA" id="ARBA00011152"/>
    </source>
</evidence>
<evidence type="ECO:0000256" key="5">
    <source>
        <dbReference type="ARBA" id="ARBA00022962"/>
    </source>
</evidence>
<dbReference type="SUPFAM" id="SSF52317">
    <property type="entry name" value="Class I glutamine amidotransferase-like"/>
    <property type="match status" value="1"/>
</dbReference>
<accession>A0ABN6MTR9</accession>
<dbReference type="InterPro" id="IPR010139">
    <property type="entry name" value="Imidazole-glycPsynth_HisH"/>
</dbReference>
<comment type="subcellular location">
    <subcellularLocation>
        <location evidence="10">Cytoplasm</location>
    </subcellularLocation>
</comment>
<feature type="active site" evidence="10">
    <location>
        <position position="187"/>
    </location>
</feature>
<comment type="subunit">
    <text evidence="2 10">Heterodimer of HisH and HisF.</text>
</comment>
<keyword evidence="10" id="KW-0963">Cytoplasm</keyword>
<evidence type="ECO:0000256" key="10">
    <source>
        <dbReference type="HAMAP-Rule" id="MF_00278"/>
    </source>
</evidence>
<keyword evidence="4 10" id="KW-0378">Hydrolase</keyword>
<keyword evidence="6 10" id="KW-0368">Histidine biosynthesis</keyword>
<comment type="catalytic activity">
    <reaction evidence="8 10">
        <text>5-[(5-phospho-1-deoxy-D-ribulos-1-ylimino)methylamino]-1-(5-phospho-beta-D-ribosyl)imidazole-4-carboxamide + L-glutamine = D-erythro-1-(imidazol-4-yl)glycerol 3-phosphate + 5-amino-1-(5-phospho-beta-D-ribosyl)imidazole-4-carboxamide + L-glutamate + H(+)</text>
        <dbReference type="Rhea" id="RHEA:24793"/>
        <dbReference type="ChEBI" id="CHEBI:15378"/>
        <dbReference type="ChEBI" id="CHEBI:29985"/>
        <dbReference type="ChEBI" id="CHEBI:58278"/>
        <dbReference type="ChEBI" id="CHEBI:58359"/>
        <dbReference type="ChEBI" id="CHEBI:58475"/>
        <dbReference type="ChEBI" id="CHEBI:58525"/>
        <dbReference type="EC" id="4.3.2.10"/>
    </reaction>
</comment>
<evidence type="ECO:0000313" key="13">
    <source>
        <dbReference type="Proteomes" id="UP001162891"/>
    </source>
</evidence>
<evidence type="ECO:0000313" key="12">
    <source>
        <dbReference type="EMBL" id="BDG04374.1"/>
    </source>
</evidence>
<dbReference type="PROSITE" id="PS51273">
    <property type="entry name" value="GATASE_TYPE_1"/>
    <property type="match status" value="1"/>
</dbReference>
<evidence type="ECO:0000256" key="4">
    <source>
        <dbReference type="ARBA" id="ARBA00022801"/>
    </source>
</evidence>
<feature type="active site" description="Nucleophile" evidence="10">
    <location>
        <position position="86"/>
    </location>
</feature>
<dbReference type="NCBIfam" id="TIGR01855">
    <property type="entry name" value="IMP_synth_hisH"/>
    <property type="match status" value="1"/>
</dbReference>
<protein>
    <recommendedName>
        <fullName evidence="10">Imidazole glycerol phosphate synthase subunit HisH</fullName>
        <ecNumber evidence="10">4.3.2.10</ecNumber>
    </recommendedName>
    <alternativeName>
        <fullName evidence="10">IGP synthase glutaminase subunit</fullName>
        <ecNumber evidence="10">3.5.1.2</ecNumber>
    </alternativeName>
    <alternativeName>
        <fullName evidence="10">IGP synthase subunit HisH</fullName>
    </alternativeName>
    <alternativeName>
        <fullName evidence="10">ImGP synthase subunit HisH</fullName>
        <shortName evidence="10">IGPS subunit HisH</shortName>
    </alternativeName>
</protein>
<dbReference type="PANTHER" id="PTHR42701">
    <property type="entry name" value="IMIDAZOLE GLYCEROL PHOSPHATE SYNTHASE SUBUNIT HISH"/>
    <property type="match status" value="1"/>
</dbReference>
<sequence length="205" mass="21470">MSAKPAGTVALVDYGAGNLRSVENALREVGAKVVVTHDPAEVRSADRVVVPGQGSMPECAEAMRRSGVADALLEAIRKGTPVLGICVGLQILFERGEEAGGARGLGVLPGTIARLPAGVKLPNIGWSPVRLVKRDAALFAPMDGQYVYFAHSYAAPADAPGAALLTTHGRDYCAALAKDNLFAVQFHPEKSQKVGLALLERFVSI</sequence>
<proteinExistence type="inferred from homology"/>
<dbReference type="Proteomes" id="UP001162891">
    <property type="component" value="Chromosome"/>
</dbReference>
<evidence type="ECO:0000256" key="6">
    <source>
        <dbReference type="ARBA" id="ARBA00023102"/>
    </source>
</evidence>
<evidence type="ECO:0000256" key="9">
    <source>
        <dbReference type="ARBA" id="ARBA00049534"/>
    </source>
</evidence>
<evidence type="ECO:0000256" key="7">
    <source>
        <dbReference type="ARBA" id="ARBA00023239"/>
    </source>
</evidence>
<dbReference type="CDD" id="cd01748">
    <property type="entry name" value="GATase1_IGP_Synthase"/>
    <property type="match status" value="1"/>
</dbReference>
<evidence type="ECO:0000256" key="8">
    <source>
        <dbReference type="ARBA" id="ARBA00047838"/>
    </source>
</evidence>
<dbReference type="HAMAP" id="MF_00278">
    <property type="entry name" value="HisH"/>
    <property type="match status" value="1"/>
</dbReference>
<dbReference type="EC" id="4.3.2.10" evidence="10"/>
<dbReference type="InterPro" id="IPR017926">
    <property type="entry name" value="GATASE"/>
</dbReference>
<dbReference type="InterPro" id="IPR029062">
    <property type="entry name" value="Class_I_gatase-like"/>
</dbReference>
<dbReference type="PROSITE" id="PS51274">
    <property type="entry name" value="GATASE_COBBQ"/>
    <property type="match status" value="1"/>
</dbReference>
<dbReference type="Pfam" id="PF00117">
    <property type="entry name" value="GATase"/>
    <property type="match status" value="1"/>
</dbReference>
<feature type="active site" evidence="10">
    <location>
        <position position="189"/>
    </location>
</feature>
<keyword evidence="7 10" id="KW-0456">Lyase</keyword>
<keyword evidence="5 10" id="KW-0315">Glutamine amidotransferase</keyword>
<comment type="pathway">
    <text evidence="1 10">Amino-acid biosynthesis; L-histidine biosynthesis; L-histidine from 5-phospho-alpha-D-ribose 1-diphosphate: step 5/9.</text>
</comment>
<comment type="function">
    <text evidence="10">IGPS catalyzes the conversion of PRFAR and glutamine to IGP, AICAR and glutamate. The HisH subunit catalyzes the hydrolysis of glutamine to glutamate and ammonia as part of the synthesis of IGP and AICAR. The resulting ammonia molecule is channeled to the active site of HisF.</text>
</comment>
<keyword evidence="3 10" id="KW-0028">Amino-acid biosynthesis</keyword>